<proteinExistence type="inferred from homology"/>
<evidence type="ECO:0000256" key="1">
    <source>
        <dbReference type="ARBA" id="ARBA00009981"/>
    </source>
</evidence>
<evidence type="ECO:0000313" key="3">
    <source>
        <dbReference type="EMBL" id="HGT70710.1"/>
    </source>
</evidence>
<dbReference type="InterPro" id="IPR006442">
    <property type="entry name" value="Antitoxin_Phd/YefM"/>
</dbReference>
<organism evidence="3">
    <name type="scientific">candidate division CPR3 bacterium</name>
    <dbReference type="NCBI Taxonomy" id="2268181"/>
    <lineage>
        <taxon>Bacteria</taxon>
        <taxon>Bacteria division CPR3</taxon>
    </lineage>
</organism>
<comment type="function">
    <text evidence="2">Antitoxin component of a type II toxin-antitoxin (TA) system.</text>
</comment>
<dbReference type="Gene3D" id="3.40.1620.10">
    <property type="entry name" value="YefM-like domain"/>
    <property type="match status" value="1"/>
</dbReference>
<comment type="caution">
    <text evidence="3">The sequence shown here is derived from an EMBL/GenBank/DDBJ whole genome shotgun (WGS) entry which is preliminary data.</text>
</comment>
<dbReference type="EMBL" id="DSYQ01000002">
    <property type="protein sequence ID" value="HGT70710.1"/>
    <property type="molecule type" value="Genomic_DNA"/>
</dbReference>
<dbReference type="SUPFAM" id="SSF143120">
    <property type="entry name" value="YefM-like"/>
    <property type="match status" value="1"/>
</dbReference>
<dbReference type="AlphaFoldDB" id="A0A7C4M058"/>
<protein>
    <recommendedName>
        <fullName evidence="2">Antitoxin</fullName>
    </recommendedName>
</protein>
<gene>
    <name evidence="3" type="ORF">ENT43_00430</name>
</gene>
<dbReference type="InterPro" id="IPR036165">
    <property type="entry name" value="YefM-like_sf"/>
</dbReference>
<name>A0A7C4M058_UNCC3</name>
<reference evidence="3" key="1">
    <citation type="journal article" date="2020" name="mSystems">
        <title>Genome- and Community-Level Interaction Insights into Carbon Utilization and Element Cycling Functions of Hydrothermarchaeota in Hydrothermal Sediment.</title>
        <authorList>
            <person name="Zhou Z."/>
            <person name="Liu Y."/>
            <person name="Xu W."/>
            <person name="Pan J."/>
            <person name="Luo Z.H."/>
            <person name="Li M."/>
        </authorList>
    </citation>
    <scope>NUCLEOTIDE SEQUENCE [LARGE SCALE GENOMIC DNA]</scope>
    <source>
        <strain evidence="3">SpSt-579</strain>
    </source>
</reference>
<accession>A0A7C4M058</accession>
<sequence>MKTININELQSKVSQVIKDVEKGHDLEVIRYSKPVAVIMSEKKYRAMCDEIIELKGSCRHCVEEFTRIKKNKKK</sequence>
<dbReference type="Pfam" id="PF02604">
    <property type="entry name" value="PhdYeFM_antitox"/>
    <property type="match status" value="1"/>
</dbReference>
<comment type="similarity">
    <text evidence="1 2">Belongs to the phD/YefM antitoxin family.</text>
</comment>
<dbReference type="NCBIfam" id="TIGR01552">
    <property type="entry name" value="phd_fam"/>
    <property type="match status" value="1"/>
</dbReference>
<evidence type="ECO:0000256" key="2">
    <source>
        <dbReference type="RuleBase" id="RU362080"/>
    </source>
</evidence>